<organism evidence="2 3">
    <name type="scientific">Fistulifera solaris</name>
    <name type="common">Oleaginous diatom</name>
    <dbReference type="NCBI Taxonomy" id="1519565"/>
    <lineage>
        <taxon>Eukaryota</taxon>
        <taxon>Sar</taxon>
        <taxon>Stramenopiles</taxon>
        <taxon>Ochrophyta</taxon>
        <taxon>Bacillariophyta</taxon>
        <taxon>Bacillariophyceae</taxon>
        <taxon>Bacillariophycidae</taxon>
        <taxon>Naviculales</taxon>
        <taxon>Naviculaceae</taxon>
        <taxon>Fistulifera</taxon>
    </lineage>
</organism>
<name>A0A1Z5JYH8_FISSO</name>
<feature type="compositionally biased region" description="Polar residues" evidence="1">
    <location>
        <begin position="93"/>
        <end position="119"/>
    </location>
</feature>
<reference evidence="2 3" key="1">
    <citation type="journal article" date="2015" name="Plant Cell">
        <title>Oil accumulation by the oleaginous diatom Fistulifera solaris as revealed by the genome and transcriptome.</title>
        <authorList>
            <person name="Tanaka T."/>
            <person name="Maeda Y."/>
            <person name="Veluchamy A."/>
            <person name="Tanaka M."/>
            <person name="Abida H."/>
            <person name="Marechal E."/>
            <person name="Bowler C."/>
            <person name="Muto M."/>
            <person name="Sunaga Y."/>
            <person name="Tanaka M."/>
            <person name="Yoshino T."/>
            <person name="Taniguchi T."/>
            <person name="Fukuda Y."/>
            <person name="Nemoto M."/>
            <person name="Matsumoto M."/>
            <person name="Wong P.S."/>
            <person name="Aburatani S."/>
            <person name="Fujibuchi W."/>
        </authorList>
    </citation>
    <scope>NUCLEOTIDE SEQUENCE [LARGE SCALE GENOMIC DNA]</scope>
    <source>
        <strain evidence="2 3">JPCC DA0580</strain>
    </source>
</reference>
<feature type="compositionally biased region" description="Basic and acidic residues" evidence="1">
    <location>
        <begin position="31"/>
        <end position="44"/>
    </location>
</feature>
<keyword evidence="3" id="KW-1185">Reference proteome</keyword>
<evidence type="ECO:0000256" key="1">
    <source>
        <dbReference type="SAM" id="MobiDB-lite"/>
    </source>
</evidence>
<feature type="compositionally biased region" description="Low complexity" evidence="1">
    <location>
        <begin position="47"/>
        <end position="63"/>
    </location>
</feature>
<gene>
    <name evidence="2" type="ORF">FisN_26Hh112</name>
</gene>
<evidence type="ECO:0000313" key="3">
    <source>
        <dbReference type="Proteomes" id="UP000198406"/>
    </source>
</evidence>
<dbReference type="EMBL" id="BDSP01000132">
    <property type="protein sequence ID" value="GAX18811.1"/>
    <property type="molecule type" value="Genomic_DNA"/>
</dbReference>
<dbReference type="InParanoid" id="A0A1Z5JYH8"/>
<feature type="region of interest" description="Disordered" evidence="1">
    <location>
        <begin position="1"/>
        <end position="151"/>
    </location>
</feature>
<accession>A0A1Z5JYH8</accession>
<comment type="caution">
    <text evidence="2">The sequence shown here is derived from an EMBL/GenBank/DDBJ whole genome shotgun (WGS) entry which is preliminary data.</text>
</comment>
<feature type="compositionally biased region" description="Basic and acidic residues" evidence="1">
    <location>
        <begin position="1"/>
        <end position="21"/>
    </location>
</feature>
<protein>
    <submittedName>
        <fullName evidence="2">Uncharacterized protein</fullName>
    </submittedName>
</protein>
<dbReference type="AlphaFoldDB" id="A0A1Z5JYH8"/>
<proteinExistence type="predicted"/>
<dbReference type="Proteomes" id="UP000198406">
    <property type="component" value="Unassembled WGS sequence"/>
</dbReference>
<sequence length="380" mass="43082">MSSSPRKRDREEREKEEEQLARKRPPVVSAHESHSQEESPRDDTVILSKSSLESSKSYEWFSSQVSTPVAAEPPLSVDPGPAPPNLDAAYSSRHATQQPPSQLYNTRSPPDTYSHSTSPEYAAAYPQAHHTHYHHHQYSSRQPPSYVDYTPYREPPYVAPPQYSYPDAYHHQSPPVLPPAAYYNYSYPPPPEYNYYPPYYPNDPRLYNTGVSTSYMKPETIQPSHPPSDDPRLIGIPLYLPCDEATLSAYQCLVRQQIEFFAASPIDVEQTIQGRNKKITPGQVGIRCRHCKHIPIKRRARGAMYYPSKLSCIYQMAQNMAAVHISQACEHVPTYIREQMEHSISDRKSLAGSGKEYWATGARSVGVTEQQGRLVFAAKL</sequence>
<dbReference type="OrthoDB" id="56510at2759"/>
<evidence type="ECO:0000313" key="2">
    <source>
        <dbReference type="EMBL" id="GAX18811.1"/>
    </source>
</evidence>
<feature type="compositionally biased region" description="Basic residues" evidence="1">
    <location>
        <begin position="129"/>
        <end position="138"/>
    </location>
</feature>